<reference evidence="2" key="2">
    <citation type="submission" date="2015-01" db="EMBL/GenBank/DDBJ databases">
        <title>Evolutionary Origins and Diversification of the Mycorrhizal Mutualists.</title>
        <authorList>
            <consortium name="DOE Joint Genome Institute"/>
            <consortium name="Mycorrhizal Genomics Consortium"/>
            <person name="Kohler A."/>
            <person name="Kuo A."/>
            <person name="Nagy L.G."/>
            <person name="Floudas D."/>
            <person name="Copeland A."/>
            <person name="Barry K.W."/>
            <person name="Cichocki N."/>
            <person name="Veneault-Fourrey C."/>
            <person name="LaButti K."/>
            <person name="Lindquist E.A."/>
            <person name="Lipzen A."/>
            <person name="Lundell T."/>
            <person name="Morin E."/>
            <person name="Murat C."/>
            <person name="Riley R."/>
            <person name="Ohm R."/>
            <person name="Sun H."/>
            <person name="Tunlid A."/>
            <person name="Henrissat B."/>
            <person name="Grigoriev I.V."/>
            <person name="Hibbett D.S."/>
            <person name="Martin F."/>
        </authorList>
    </citation>
    <scope>NUCLEOTIDE SEQUENCE [LARGE SCALE GENOMIC DNA]</scope>
    <source>
        <strain evidence="2">ATCC 200175</strain>
    </source>
</reference>
<accession>A0A0C9SUP0</accession>
<dbReference type="Pfam" id="PF13384">
    <property type="entry name" value="HTH_23"/>
    <property type="match status" value="1"/>
</dbReference>
<dbReference type="Proteomes" id="UP000053647">
    <property type="component" value="Unassembled WGS sequence"/>
</dbReference>
<dbReference type="EMBL" id="KN819358">
    <property type="protein sequence ID" value="KIJ12879.1"/>
    <property type="molecule type" value="Genomic_DNA"/>
</dbReference>
<dbReference type="InterPro" id="IPR009057">
    <property type="entry name" value="Homeodomain-like_sf"/>
</dbReference>
<sequence>MPYGNRRHIPQAAKEQIVTMSAHMRPSQIAQATGISTRTIRRTKELWWKTGAVQRNPIQQGRPRKLNSLDLAFLEGCIERTPD</sequence>
<gene>
    <name evidence="1" type="ORF">PAXINDRAFT_39816</name>
</gene>
<dbReference type="OrthoDB" id="2641874at2759"/>
<organism evidence="1 2">
    <name type="scientific">Paxillus involutus ATCC 200175</name>
    <dbReference type="NCBI Taxonomy" id="664439"/>
    <lineage>
        <taxon>Eukaryota</taxon>
        <taxon>Fungi</taxon>
        <taxon>Dikarya</taxon>
        <taxon>Basidiomycota</taxon>
        <taxon>Agaricomycotina</taxon>
        <taxon>Agaricomycetes</taxon>
        <taxon>Agaricomycetidae</taxon>
        <taxon>Boletales</taxon>
        <taxon>Paxilineae</taxon>
        <taxon>Paxillaceae</taxon>
        <taxon>Paxillus</taxon>
    </lineage>
</organism>
<feature type="non-terminal residue" evidence="1">
    <location>
        <position position="83"/>
    </location>
</feature>
<dbReference type="HOGENOM" id="CLU_056788_9_0_1"/>
<reference evidence="1 2" key="1">
    <citation type="submission" date="2014-06" db="EMBL/GenBank/DDBJ databases">
        <authorList>
            <consortium name="DOE Joint Genome Institute"/>
            <person name="Kuo A."/>
            <person name="Kohler A."/>
            <person name="Nagy L.G."/>
            <person name="Floudas D."/>
            <person name="Copeland A."/>
            <person name="Barry K.W."/>
            <person name="Cichocki N."/>
            <person name="Veneault-Fourrey C."/>
            <person name="LaButti K."/>
            <person name="Lindquist E.A."/>
            <person name="Lipzen A."/>
            <person name="Lundell T."/>
            <person name="Morin E."/>
            <person name="Murat C."/>
            <person name="Sun H."/>
            <person name="Tunlid A."/>
            <person name="Henrissat B."/>
            <person name="Grigoriev I.V."/>
            <person name="Hibbett D.S."/>
            <person name="Martin F."/>
            <person name="Nordberg H.P."/>
            <person name="Cantor M.N."/>
            <person name="Hua S.X."/>
        </authorList>
    </citation>
    <scope>NUCLEOTIDE SEQUENCE [LARGE SCALE GENOMIC DNA]</scope>
    <source>
        <strain evidence="1 2">ATCC 200175</strain>
    </source>
</reference>
<proteinExistence type="predicted"/>
<protein>
    <submittedName>
        <fullName evidence="1">Uncharacterized protein</fullName>
    </submittedName>
</protein>
<evidence type="ECO:0000313" key="2">
    <source>
        <dbReference type="Proteomes" id="UP000053647"/>
    </source>
</evidence>
<dbReference type="AlphaFoldDB" id="A0A0C9SUP0"/>
<dbReference type="SUPFAM" id="SSF46689">
    <property type="entry name" value="Homeodomain-like"/>
    <property type="match status" value="1"/>
</dbReference>
<keyword evidence="2" id="KW-1185">Reference proteome</keyword>
<evidence type="ECO:0000313" key="1">
    <source>
        <dbReference type="EMBL" id="KIJ12879.1"/>
    </source>
</evidence>
<name>A0A0C9SUP0_PAXIN</name>